<gene>
    <name evidence="1" type="ORF">SAMN04488505_109141</name>
</gene>
<evidence type="ECO:0000313" key="2">
    <source>
        <dbReference type="Proteomes" id="UP000198984"/>
    </source>
</evidence>
<evidence type="ECO:0000313" key="1">
    <source>
        <dbReference type="EMBL" id="SEN28361.1"/>
    </source>
</evidence>
<accession>A0A1H8F8V4</accession>
<dbReference type="AlphaFoldDB" id="A0A1H8F8V4"/>
<organism evidence="1 2">
    <name type="scientific">Chitinophaga rupis</name>
    <dbReference type="NCBI Taxonomy" id="573321"/>
    <lineage>
        <taxon>Bacteria</taxon>
        <taxon>Pseudomonadati</taxon>
        <taxon>Bacteroidota</taxon>
        <taxon>Chitinophagia</taxon>
        <taxon>Chitinophagales</taxon>
        <taxon>Chitinophagaceae</taxon>
        <taxon>Chitinophaga</taxon>
    </lineage>
</organism>
<dbReference type="STRING" id="573321.SAMN04488505_109141"/>
<name>A0A1H8F8V4_9BACT</name>
<dbReference type="EMBL" id="FOBB01000009">
    <property type="protein sequence ID" value="SEN28361.1"/>
    <property type="molecule type" value="Genomic_DNA"/>
</dbReference>
<dbReference type="OrthoDB" id="1364214at2"/>
<dbReference type="RefSeq" id="WP_089919269.1">
    <property type="nucleotide sequence ID" value="NZ_FOBB01000009.1"/>
</dbReference>
<reference evidence="1 2" key="1">
    <citation type="submission" date="2016-10" db="EMBL/GenBank/DDBJ databases">
        <authorList>
            <person name="de Groot N.N."/>
        </authorList>
    </citation>
    <scope>NUCLEOTIDE SEQUENCE [LARGE SCALE GENOMIC DNA]</scope>
    <source>
        <strain evidence="1 2">DSM 21039</strain>
    </source>
</reference>
<sequence>MSETILKGKRIVLIHWKKQNQVEVFSNLKNFCLSYPQYNYNTLNNYLSKDKIAFENDLVRVERKEIIAKPKSNLTPSEGTRNIAPVVRKVPMKKADDEVRDLRYWLSQPVNKRAEAVTFLVSQMLKKGQRMDKTAINKIRTEQ</sequence>
<keyword evidence="2" id="KW-1185">Reference proteome</keyword>
<protein>
    <submittedName>
        <fullName evidence="1">Uncharacterized protein</fullName>
    </submittedName>
</protein>
<dbReference type="Proteomes" id="UP000198984">
    <property type="component" value="Unassembled WGS sequence"/>
</dbReference>
<proteinExistence type="predicted"/>